<dbReference type="PaxDb" id="3880-AES77807"/>
<evidence type="ECO:0000313" key="2">
    <source>
        <dbReference type="EnsemblPlants" id="AES77807"/>
    </source>
</evidence>
<organism evidence="1 3">
    <name type="scientific">Medicago truncatula</name>
    <name type="common">Barrel medic</name>
    <name type="synonym">Medicago tribuloides</name>
    <dbReference type="NCBI Taxonomy" id="3880"/>
    <lineage>
        <taxon>Eukaryota</taxon>
        <taxon>Viridiplantae</taxon>
        <taxon>Streptophyta</taxon>
        <taxon>Embryophyta</taxon>
        <taxon>Tracheophyta</taxon>
        <taxon>Spermatophyta</taxon>
        <taxon>Magnoliopsida</taxon>
        <taxon>eudicotyledons</taxon>
        <taxon>Gunneridae</taxon>
        <taxon>Pentapetalae</taxon>
        <taxon>rosids</taxon>
        <taxon>fabids</taxon>
        <taxon>Fabales</taxon>
        <taxon>Fabaceae</taxon>
        <taxon>Papilionoideae</taxon>
        <taxon>50 kb inversion clade</taxon>
        <taxon>NPAAA clade</taxon>
        <taxon>Hologalegina</taxon>
        <taxon>IRL clade</taxon>
        <taxon>Trifolieae</taxon>
        <taxon>Medicago</taxon>
    </lineage>
</organism>
<keyword evidence="3" id="KW-1185">Reference proteome</keyword>
<evidence type="ECO:0000313" key="3">
    <source>
        <dbReference type="Proteomes" id="UP000002051"/>
    </source>
</evidence>
<protein>
    <submittedName>
        <fullName evidence="1 2">Uncharacterized protein</fullName>
    </submittedName>
</protein>
<reference evidence="1 3" key="1">
    <citation type="journal article" date="2011" name="Nature">
        <title>The Medicago genome provides insight into the evolution of rhizobial symbioses.</title>
        <authorList>
            <person name="Young N.D."/>
            <person name="Debelle F."/>
            <person name="Oldroyd G.E."/>
            <person name="Geurts R."/>
            <person name="Cannon S.B."/>
            <person name="Udvardi M.K."/>
            <person name="Benedito V.A."/>
            <person name="Mayer K.F."/>
            <person name="Gouzy J."/>
            <person name="Schoof H."/>
            <person name="Van de Peer Y."/>
            <person name="Proost S."/>
            <person name="Cook D.R."/>
            <person name="Meyers B.C."/>
            <person name="Spannagl M."/>
            <person name="Cheung F."/>
            <person name="De Mita S."/>
            <person name="Krishnakumar V."/>
            <person name="Gundlach H."/>
            <person name="Zhou S."/>
            <person name="Mudge J."/>
            <person name="Bharti A.K."/>
            <person name="Murray J.D."/>
            <person name="Naoumkina M.A."/>
            <person name="Rosen B."/>
            <person name="Silverstein K.A."/>
            <person name="Tang H."/>
            <person name="Rombauts S."/>
            <person name="Zhao P.X."/>
            <person name="Zhou P."/>
            <person name="Barbe V."/>
            <person name="Bardou P."/>
            <person name="Bechner M."/>
            <person name="Bellec A."/>
            <person name="Berger A."/>
            <person name="Berges H."/>
            <person name="Bidwell S."/>
            <person name="Bisseling T."/>
            <person name="Choisne N."/>
            <person name="Couloux A."/>
            <person name="Denny R."/>
            <person name="Deshpande S."/>
            <person name="Dai X."/>
            <person name="Doyle J.J."/>
            <person name="Dudez A.M."/>
            <person name="Farmer A.D."/>
            <person name="Fouteau S."/>
            <person name="Franken C."/>
            <person name="Gibelin C."/>
            <person name="Gish J."/>
            <person name="Goldstein S."/>
            <person name="Gonzalez A.J."/>
            <person name="Green P.J."/>
            <person name="Hallab A."/>
            <person name="Hartog M."/>
            <person name="Hua A."/>
            <person name="Humphray S.J."/>
            <person name="Jeong D.H."/>
            <person name="Jing Y."/>
            <person name="Jocker A."/>
            <person name="Kenton S.M."/>
            <person name="Kim D.J."/>
            <person name="Klee K."/>
            <person name="Lai H."/>
            <person name="Lang C."/>
            <person name="Lin S."/>
            <person name="Macmil S.L."/>
            <person name="Magdelenat G."/>
            <person name="Matthews L."/>
            <person name="McCorrison J."/>
            <person name="Monaghan E.L."/>
            <person name="Mun J.H."/>
            <person name="Najar F.Z."/>
            <person name="Nicholson C."/>
            <person name="Noirot C."/>
            <person name="O'Bleness M."/>
            <person name="Paule C.R."/>
            <person name="Poulain J."/>
            <person name="Prion F."/>
            <person name="Qin B."/>
            <person name="Qu C."/>
            <person name="Retzel E.F."/>
            <person name="Riddle C."/>
            <person name="Sallet E."/>
            <person name="Samain S."/>
            <person name="Samson N."/>
            <person name="Sanders I."/>
            <person name="Saurat O."/>
            <person name="Scarpelli C."/>
            <person name="Schiex T."/>
            <person name="Segurens B."/>
            <person name="Severin A.J."/>
            <person name="Sherrier D.J."/>
            <person name="Shi R."/>
            <person name="Sims S."/>
            <person name="Singer S.R."/>
            <person name="Sinharoy S."/>
            <person name="Sterck L."/>
            <person name="Viollet A."/>
            <person name="Wang B.B."/>
            <person name="Wang K."/>
            <person name="Wang M."/>
            <person name="Wang X."/>
            <person name="Warfsmann J."/>
            <person name="Weissenbach J."/>
            <person name="White D.D."/>
            <person name="White J.D."/>
            <person name="Wiley G.B."/>
            <person name="Wincker P."/>
            <person name="Xing Y."/>
            <person name="Yang L."/>
            <person name="Yao Z."/>
            <person name="Ying F."/>
            <person name="Zhai J."/>
            <person name="Zhou L."/>
            <person name="Zuber A."/>
            <person name="Denarie J."/>
            <person name="Dixon R.A."/>
            <person name="May G.D."/>
            <person name="Schwartz D.C."/>
            <person name="Rogers J."/>
            <person name="Quetier F."/>
            <person name="Town C.D."/>
            <person name="Roe B.A."/>
        </authorList>
    </citation>
    <scope>NUCLEOTIDE SEQUENCE [LARGE SCALE GENOMIC DNA]</scope>
    <source>
        <strain evidence="1">A17</strain>
        <strain evidence="2 3">cv. Jemalong A17</strain>
    </source>
</reference>
<reference evidence="1 3" key="2">
    <citation type="journal article" date="2014" name="BMC Genomics">
        <title>An improved genome release (version Mt4.0) for the model legume Medicago truncatula.</title>
        <authorList>
            <person name="Tang H."/>
            <person name="Krishnakumar V."/>
            <person name="Bidwell S."/>
            <person name="Rosen B."/>
            <person name="Chan A."/>
            <person name="Zhou S."/>
            <person name="Gentzbittel L."/>
            <person name="Childs K.L."/>
            <person name="Yandell M."/>
            <person name="Gundlach H."/>
            <person name="Mayer K.F."/>
            <person name="Schwartz D.C."/>
            <person name="Town C.D."/>
        </authorList>
    </citation>
    <scope>GENOME REANNOTATION</scope>
    <source>
        <strain evidence="2 3">cv. Jemalong A17</strain>
    </source>
</reference>
<sequence>MPSPTNSSNGSLTNNSFSFHLNSKSNPSLSWHLLYEKLDKNVHVNLIKQEQDEVVDGDGEEEDHGASSRHSIAKEFSGTILFIETKVVLHDALVPCIGGILGFYKLYYCSLA</sequence>
<gene>
    <name evidence="1" type="ordered locus">MTR_7g017460</name>
</gene>
<accession>G7KS03</accession>
<dbReference type="EMBL" id="CM001223">
    <property type="protein sequence ID" value="AES77807.1"/>
    <property type="molecule type" value="Genomic_DNA"/>
</dbReference>
<reference evidence="2" key="3">
    <citation type="submission" date="2015-04" db="UniProtKB">
        <authorList>
            <consortium name="EnsemblPlants"/>
        </authorList>
    </citation>
    <scope>IDENTIFICATION</scope>
    <source>
        <strain evidence="2">cv. Jemalong A17</strain>
    </source>
</reference>
<name>G7KS03_MEDTR</name>
<dbReference type="Proteomes" id="UP000002051">
    <property type="component" value="Unassembled WGS sequence"/>
</dbReference>
<evidence type="ECO:0000313" key="1">
    <source>
        <dbReference type="EMBL" id="AES77807.1"/>
    </source>
</evidence>
<dbReference type="HOGENOM" id="CLU_2149609_0_0_1"/>
<dbReference type="EnsemblPlants" id="AES77807">
    <property type="protein sequence ID" value="AES77807"/>
    <property type="gene ID" value="MTR_7g017460"/>
</dbReference>
<dbReference type="AlphaFoldDB" id="G7KS03"/>
<proteinExistence type="predicted"/>